<accession>A0A251XRG1</accession>
<gene>
    <name evidence="4" type="ORF">CMsap09_02170</name>
</gene>
<keyword evidence="1" id="KW-0328">Glycosyltransferase</keyword>
<name>A0A251XRG1_9MICO</name>
<dbReference type="SUPFAM" id="SSF75005">
    <property type="entry name" value="Arabinanase/levansucrase/invertase"/>
    <property type="match status" value="1"/>
</dbReference>
<reference evidence="4 5" key="1">
    <citation type="submission" date="2016-08" db="EMBL/GenBank/DDBJ databases">
        <title>Genome sequence of Clavibacter michiganensis spp. strain CASJ009.</title>
        <authorList>
            <person name="Thapa S.P."/>
            <person name="Coaker G."/>
        </authorList>
    </citation>
    <scope>NUCLEOTIDE SEQUENCE [LARGE SCALE GENOMIC DNA]</scope>
    <source>
        <strain evidence="4">CASJ009</strain>
    </source>
</reference>
<evidence type="ECO:0000313" key="4">
    <source>
        <dbReference type="EMBL" id="OUE07728.1"/>
    </source>
</evidence>
<proteinExistence type="inferred from homology"/>
<dbReference type="AlphaFoldDB" id="A0A251XRG1"/>
<sequence>MTSTTSPATAFPYALTRVGVVMTPDPDDPLEAEGVLNPASGRGPDGELYLLPRLVAAGNVSRIGIARILVEDGVPVGVERQGVVLAPDRPFERGLENAGVEDPRITFIDALGLHVMTYVAYGPVGPRSAIAVSTDLREWRRLGPVHFAYDDDLGVDLSLFPNKDTLFFPEAVPGPDGTPCYAALHRPTWELGIAEGIEAEPPAQVTDRRAGIWISYVPVEEVERDVANLVRWRWHRQVALSEHAFEELKIGGGPVPLRVPEGWLLIHHGVVGTLEFRVAQQKDVFYSAGAMILDADDPSRVLRRTSEPLLSPETADETDGIVANVVFPTTIERIDGVDYVFYGMADSAIGVARLDRTA</sequence>
<dbReference type="PANTHER" id="PTHR34106">
    <property type="entry name" value="GLYCOSIDASE"/>
    <property type="match status" value="1"/>
</dbReference>
<organism evidence="4 5">
    <name type="scientific">Clavibacter michiganensis</name>
    <dbReference type="NCBI Taxonomy" id="28447"/>
    <lineage>
        <taxon>Bacteria</taxon>
        <taxon>Bacillati</taxon>
        <taxon>Actinomycetota</taxon>
        <taxon>Actinomycetes</taxon>
        <taxon>Micrococcales</taxon>
        <taxon>Microbacteriaceae</taxon>
        <taxon>Clavibacter</taxon>
    </lineage>
</organism>
<evidence type="ECO:0000256" key="1">
    <source>
        <dbReference type="ARBA" id="ARBA00022676"/>
    </source>
</evidence>
<comment type="similarity">
    <text evidence="3">Belongs to the glycosyl hydrolase 130 family.</text>
</comment>
<dbReference type="InterPro" id="IPR023296">
    <property type="entry name" value="Glyco_hydro_beta-prop_sf"/>
</dbReference>
<dbReference type="Gene3D" id="2.115.10.20">
    <property type="entry name" value="Glycosyl hydrolase domain, family 43"/>
    <property type="match status" value="1"/>
</dbReference>
<evidence type="ECO:0000256" key="3">
    <source>
        <dbReference type="ARBA" id="ARBA00024356"/>
    </source>
</evidence>
<protein>
    <submittedName>
        <fullName evidence="4">Beta-1,4-mannooligosaccharide phosphorylase</fullName>
    </submittedName>
</protein>
<dbReference type="InterPro" id="IPR007184">
    <property type="entry name" value="Mannoside_phosphorylase"/>
</dbReference>
<evidence type="ECO:0000313" key="5">
    <source>
        <dbReference type="Proteomes" id="UP000195106"/>
    </source>
</evidence>
<keyword evidence="2" id="KW-0808">Transferase</keyword>
<dbReference type="PANTHER" id="PTHR34106:SF5">
    <property type="entry name" value="GLYCOSIDASE"/>
    <property type="match status" value="1"/>
</dbReference>
<dbReference type="EMBL" id="MDHJ01000001">
    <property type="protein sequence ID" value="OUE07728.1"/>
    <property type="molecule type" value="Genomic_DNA"/>
</dbReference>
<evidence type="ECO:0000256" key="2">
    <source>
        <dbReference type="ARBA" id="ARBA00022679"/>
    </source>
</evidence>
<dbReference type="Pfam" id="PF04041">
    <property type="entry name" value="Glyco_hydro_130"/>
    <property type="match status" value="2"/>
</dbReference>
<dbReference type="Proteomes" id="UP000195106">
    <property type="component" value="Unassembled WGS sequence"/>
</dbReference>
<comment type="caution">
    <text evidence="4">The sequence shown here is derived from an EMBL/GenBank/DDBJ whole genome shotgun (WGS) entry which is preliminary data.</text>
</comment>
<dbReference type="GO" id="GO:0016757">
    <property type="term" value="F:glycosyltransferase activity"/>
    <property type="evidence" value="ECO:0007669"/>
    <property type="project" value="UniProtKB-KW"/>
</dbReference>